<feature type="compositionally biased region" description="Basic and acidic residues" evidence="1">
    <location>
        <begin position="304"/>
        <end position="314"/>
    </location>
</feature>
<feature type="compositionally biased region" description="Basic and acidic residues" evidence="1">
    <location>
        <begin position="69"/>
        <end position="89"/>
    </location>
</feature>
<name>A0A6J4S501_9ACTN</name>
<feature type="compositionally biased region" description="Basic residues" evidence="1">
    <location>
        <begin position="328"/>
        <end position="338"/>
    </location>
</feature>
<feature type="compositionally biased region" description="Basic and acidic residues" evidence="1">
    <location>
        <begin position="384"/>
        <end position="416"/>
    </location>
</feature>
<dbReference type="EMBL" id="CADCVT010000125">
    <property type="protein sequence ID" value="CAA9489727.1"/>
    <property type="molecule type" value="Genomic_DNA"/>
</dbReference>
<feature type="compositionally biased region" description="Basic residues" evidence="1">
    <location>
        <begin position="478"/>
        <end position="487"/>
    </location>
</feature>
<evidence type="ECO:0000256" key="1">
    <source>
        <dbReference type="SAM" id="MobiDB-lite"/>
    </source>
</evidence>
<organism evidence="2">
    <name type="scientific">uncultured Solirubrobacteraceae bacterium</name>
    <dbReference type="NCBI Taxonomy" id="1162706"/>
    <lineage>
        <taxon>Bacteria</taxon>
        <taxon>Bacillati</taxon>
        <taxon>Actinomycetota</taxon>
        <taxon>Thermoleophilia</taxon>
        <taxon>Solirubrobacterales</taxon>
        <taxon>Solirubrobacteraceae</taxon>
        <taxon>environmental samples</taxon>
    </lineage>
</organism>
<feature type="non-terminal residue" evidence="2">
    <location>
        <position position="1"/>
    </location>
</feature>
<feature type="region of interest" description="Disordered" evidence="1">
    <location>
        <begin position="1"/>
        <end position="89"/>
    </location>
</feature>
<dbReference type="EC" id="3.2.1.23" evidence="2"/>
<feature type="region of interest" description="Disordered" evidence="1">
    <location>
        <begin position="125"/>
        <end position="177"/>
    </location>
</feature>
<feature type="compositionally biased region" description="Basic and acidic residues" evidence="1">
    <location>
        <begin position="151"/>
        <end position="166"/>
    </location>
</feature>
<gene>
    <name evidence="2" type="ORF">AVDCRST_MAG85-1157</name>
</gene>
<feature type="compositionally biased region" description="Basic and acidic residues" evidence="1">
    <location>
        <begin position="339"/>
        <end position="362"/>
    </location>
</feature>
<feature type="compositionally biased region" description="Low complexity" evidence="1">
    <location>
        <begin position="363"/>
        <end position="372"/>
    </location>
</feature>
<feature type="compositionally biased region" description="Basic and acidic residues" evidence="1">
    <location>
        <begin position="518"/>
        <end position="541"/>
    </location>
</feature>
<reference evidence="2" key="1">
    <citation type="submission" date="2020-02" db="EMBL/GenBank/DDBJ databases">
        <authorList>
            <person name="Meier V. D."/>
        </authorList>
    </citation>
    <scope>NUCLEOTIDE SEQUENCE</scope>
    <source>
        <strain evidence="2">AVDCRST_MAG85</strain>
    </source>
</reference>
<feature type="compositionally biased region" description="Basic residues" evidence="1">
    <location>
        <begin position="596"/>
        <end position="607"/>
    </location>
</feature>
<feature type="region of interest" description="Disordered" evidence="1">
    <location>
        <begin position="568"/>
        <end position="636"/>
    </location>
</feature>
<feature type="region of interest" description="Disordered" evidence="1">
    <location>
        <begin position="193"/>
        <end position="547"/>
    </location>
</feature>
<feature type="compositionally biased region" description="Basic residues" evidence="1">
    <location>
        <begin position="7"/>
        <end position="23"/>
    </location>
</feature>
<feature type="compositionally biased region" description="Low complexity" evidence="1">
    <location>
        <begin position="434"/>
        <end position="447"/>
    </location>
</feature>
<dbReference type="GO" id="GO:0004565">
    <property type="term" value="F:beta-galactosidase activity"/>
    <property type="evidence" value="ECO:0007669"/>
    <property type="project" value="UniProtKB-EC"/>
</dbReference>
<feature type="compositionally biased region" description="Low complexity" evidence="1">
    <location>
        <begin position="625"/>
        <end position="636"/>
    </location>
</feature>
<keyword evidence="2" id="KW-0378">Hydrolase</keyword>
<feature type="compositionally biased region" description="Basic residues" evidence="1">
    <location>
        <begin position="290"/>
        <end position="299"/>
    </location>
</feature>
<feature type="compositionally biased region" description="Basic residues" evidence="1">
    <location>
        <begin position="260"/>
        <end position="270"/>
    </location>
</feature>
<accession>A0A6J4S501</accession>
<sequence>EEDPARPHPRAPRRRRRSGRRAGRPQPGDALRGRPDEPPADGGPVALPPRSRQRRAGPELPAPGRHRRVERDDDPQRVERRGRVARVDARHDRLVPQGLQAAVGQEPVRLHAALRVGQLPLARVDQRQADRHEPRRVHPVRAADPALGAEPQRHEPARHPRRERPQALRPPAVGLHAHLGADRRLVELRRHAPRGLPAADRPRRLQHRPGAARPAVPHLRRDDALPRHRPQRLQQGSEGAPDRAVRQPSRPLQALLGRCRPLRHVHRERPRRPAEAVVAQGAEPLQRPPRPARRRRPRRLVQAQERHPLGEGHRRQAPPQRAAGEHPRRQHPRGRPQARLRDQQPDPRELRQRGEGRRRDDAALALPAAPVHARARRPPGHAHLVRDPDVRDQDAIPEVRDRPQDGRERAAREHPRQRQPPVGRDVVGRQRAVLAARPGPGRLPAPRHTAGEGARPDAPGLLRGRRLPGGGLPDRVRAARHPRHQRVLRLVPRPERPDRRPHGAQRVPRRRALLLSEQGDHDHRVRRRGEPQRPGRGEGHVRVPAGLRELPPRRVQHEALAERCPLLDAQGVPRPARVGRREPAPAGADPPEGRHQLRRRAQARVHRSPAQLPEHRPVPGRRRAAGPAAARSRARI</sequence>
<protein>
    <submittedName>
        <fullName evidence="2">GH2</fullName>
        <ecNumber evidence="2">3.2.1.23</ecNumber>
    </submittedName>
</protein>
<evidence type="ECO:0000313" key="2">
    <source>
        <dbReference type="EMBL" id="CAA9489727.1"/>
    </source>
</evidence>
<proteinExistence type="predicted"/>
<feature type="non-terminal residue" evidence="2">
    <location>
        <position position="636"/>
    </location>
</feature>
<keyword evidence="2" id="KW-0326">Glycosidase</keyword>
<feature type="compositionally biased region" description="Basic and acidic residues" evidence="1">
    <location>
        <begin position="492"/>
        <end position="501"/>
    </location>
</feature>
<dbReference type="AlphaFoldDB" id="A0A6J4S501"/>